<reference evidence="2 3" key="1">
    <citation type="submission" date="2017-10" db="EMBL/GenBank/DDBJ databases">
        <title>Novel microbial diversity and functional potential in the marine mammal oral microbiome.</title>
        <authorList>
            <person name="Dudek N.K."/>
            <person name="Sun C.L."/>
            <person name="Burstein D."/>
            <person name="Kantor R.S."/>
            <person name="Aliaga Goltsman D.S."/>
            <person name="Bik E.M."/>
            <person name="Thomas B.C."/>
            <person name="Banfield J.F."/>
            <person name="Relman D.A."/>
        </authorList>
    </citation>
    <scope>NUCLEOTIDE SEQUENCE [LARGE SCALE GENOMIC DNA]</scope>
    <source>
        <strain evidence="2">DOLJORAL78_47_16</strain>
    </source>
</reference>
<dbReference type="PROSITE" id="PS51257">
    <property type="entry name" value="PROKAR_LIPOPROTEIN"/>
    <property type="match status" value="1"/>
</dbReference>
<evidence type="ECO:0000313" key="3">
    <source>
        <dbReference type="Proteomes" id="UP000230821"/>
    </source>
</evidence>
<dbReference type="Proteomes" id="UP000230821">
    <property type="component" value="Unassembled WGS sequence"/>
</dbReference>
<name>A0A2G6KKT3_9BACT</name>
<protein>
    <recommendedName>
        <fullName evidence="4">Lipoprotein</fullName>
    </recommendedName>
</protein>
<evidence type="ECO:0000256" key="1">
    <source>
        <dbReference type="SAM" id="Phobius"/>
    </source>
</evidence>
<organism evidence="2 3">
    <name type="scientific">candidate division KSB3 bacterium</name>
    <dbReference type="NCBI Taxonomy" id="2044937"/>
    <lineage>
        <taxon>Bacteria</taxon>
        <taxon>candidate division KSB3</taxon>
    </lineage>
</organism>
<evidence type="ECO:0008006" key="4">
    <source>
        <dbReference type="Google" id="ProtNLM"/>
    </source>
</evidence>
<keyword evidence="1" id="KW-0472">Membrane</keyword>
<dbReference type="EMBL" id="PDSK01000021">
    <property type="protein sequence ID" value="PIE36266.1"/>
    <property type="molecule type" value="Genomic_DNA"/>
</dbReference>
<feature type="transmembrane region" description="Helical" evidence="1">
    <location>
        <begin position="7"/>
        <end position="29"/>
    </location>
</feature>
<proteinExistence type="predicted"/>
<gene>
    <name evidence="2" type="ORF">CSA56_00840</name>
</gene>
<sequence length="243" mass="28185">MKIQTRHLVYCLISVFLIFGTGGCVYWRLLKLKKQFRHFERYVILEKTYGLSLTFKKPILLEQDIVWLFKGKPAIRAQSGRQTLFKYTFKKLYPVESPLEIDLAQIALSFLFQDNTLHKVRLPKTFSRYIEPELLTGSLRSVGRGTVDKQQRSVSATFQTKQHTDARIIPTRAEVERILGTPYNLTETSSSSTLFYQYHIHIKSNRHQDSRPNVQLWLTFSSMDNKIISAKASFNGLGASIRF</sequence>
<keyword evidence="1" id="KW-0812">Transmembrane</keyword>
<keyword evidence="1" id="KW-1133">Transmembrane helix</keyword>
<evidence type="ECO:0000313" key="2">
    <source>
        <dbReference type="EMBL" id="PIE36266.1"/>
    </source>
</evidence>
<comment type="caution">
    <text evidence="2">The sequence shown here is derived from an EMBL/GenBank/DDBJ whole genome shotgun (WGS) entry which is preliminary data.</text>
</comment>
<dbReference type="AlphaFoldDB" id="A0A2G6KKT3"/>
<accession>A0A2G6KKT3</accession>